<comment type="subunit">
    <text evidence="1">Homodimer.</text>
</comment>
<comment type="catalytic activity">
    <reaction evidence="6">
        <text>alpha-D-glucose 6-phosphate = beta-D-fructose 6-phosphate</text>
        <dbReference type="Rhea" id="RHEA:11816"/>
        <dbReference type="ChEBI" id="CHEBI:57634"/>
        <dbReference type="ChEBI" id="CHEBI:58225"/>
        <dbReference type="EC" id="5.3.1.9"/>
    </reaction>
</comment>
<comment type="pathway">
    <text evidence="6">Carbohydrate degradation; glycolysis; D-glyceraldehyde 3-phosphate and glycerone phosphate from D-glucose: step 2/4.</text>
</comment>
<dbReference type="PRINTS" id="PR00662">
    <property type="entry name" value="G6PISOMERASE"/>
</dbReference>
<accession>A0ABS8SMQ8</accession>
<dbReference type="EC" id="5.3.1.9" evidence="2 6"/>
<dbReference type="InterPro" id="IPR046348">
    <property type="entry name" value="SIS_dom_sf"/>
</dbReference>
<dbReference type="Gene3D" id="3.40.50.10490">
    <property type="entry name" value="Glucose-6-phosphate isomerase like protein, domain 1"/>
    <property type="match status" value="1"/>
</dbReference>
<dbReference type="InterPro" id="IPR018189">
    <property type="entry name" value="Phosphoglucose_isomerase_CS"/>
</dbReference>
<keyword evidence="8" id="KW-1185">Reference proteome</keyword>
<dbReference type="InterPro" id="IPR023096">
    <property type="entry name" value="G6P_Isomerase_C"/>
</dbReference>
<dbReference type="Pfam" id="PF00342">
    <property type="entry name" value="PGI"/>
    <property type="match status" value="1"/>
</dbReference>
<evidence type="ECO:0000313" key="7">
    <source>
        <dbReference type="EMBL" id="MCD7460108.1"/>
    </source>
</evidence>
<organism evidence="7 8">
    <name type="scientific">Datura stramonium</name>
    <name type="common">Jimsonweed</name>
    <name type="synonym">Common thornapple</name>
    <dbReference type="NCBI Taxonomy" id="4076"/>
    <lineage>
        <taxon>Eukaryota</taxon>
        <taxon>Viridiplantae</taxon>
        <taxon>Streptophyta</taxon>
        <taxon>Embryophyta</taxon>
        <taxon>Tracheophyta</taxon>
        <taxon>Spermatophyta</taxon>
        <taxon>Magnoliopsida</taxon>
        <taxon>eudicotyledons</taxon>
        <taxon>Gunneridae</taxon>
        <taxon>Pentapetalae</taxon>
        <taxon>asterids</taxon>
        <taxon>lamiids</taxon>
        <taxon>Solanales</taxon>
        <taxon>Solanaceae</taxon>
        <taxon>Solanoideae</taxon>
        <taxon>Datureae</taxon>
        <taxon>Datura</taxon>
    </lineage>
</organism>
<sequence>MEHPNSMFLHLFRSSNSGLTPIHNFMLRICLYPSLMALARLPPRVVRNPVKPFHRSSFQQPDALAFGKTPEQLQKENVPELLVSHKTFSGNRPSLSILLPSLNAYNIGQLLAIYEHRVAVQGFVWCINSFDQWGVELGKSLATQVRKQLHASRKKGESVEAFNFSTKTLITRYLKASADVPSDPSTLLPNI</sequence>
<dbReference type="SUPFAM" id="SSF53697">
    <property type="entry name" value="SIS domain"/>
    <property type="match status" value="1"/>
</dbReference>
<keyword evidence="3 6" id="KW-0312">Gluconeogenesis</keyword>
<dbReference type="GO" id="GO:0016853">
    <property type="term" value="F:isomerase activity"/>
    <property type="evidence" value="ECO:0007669"/>
    <property type="project" value="UniProtKB-KW"/>
</dbReference>
<evidence type="ECO:0000256" key="2">
    <source>
        <dbReference type="ARBA" id="ARBA00011952"/>
    </source>
</evidence>
<evidence type="ECO:0000256" key="6">
    <source>
        <dbReference type="RuleBase" id="RU000612"/>
    </source>
</evidence>
<keyword evidence="5 6" id="KW-0413">Isomerase</keyword>
<dbReference type="CDD" id="cd05016">
    <property type="entry name" value="SIS_PGI_2"/>
    <property type="match status" value="1"/>
</dbReference>
<comment type="similarity">
    <text evidence="6">Belongs to the GPI family.</text>
</comment>
<dbReference type="EMBL" id="JACEIK010000636">
    <property type="protein sequence ID" value="MCD7460108.1"/>
    <property type="molecule type" value="Genomic_DNA"/>
</dbReference>
<evidence type="ECO:0000256" key="5">
    <source>
        <dbReference type="ARBA" id="ARBA00023235"/>
    </source>
</evidence>
<dbReference type="Proteomes" id="UP000823775">
    <property type="component" value="Unassembled WGS sequence"/>
</dbReference>
<dbReference type="Gene3D" id="1.10.1390.10">
    <property type="match status" value="1"/>
</dbReference>
<evidence type="ECO:0000256" key="3">
    <source>
        <dbReference type="ARBA" id="ARBA00022432"/>
    </source>
</evidence>
<proteinExistence type="inferred from homology"/>
<evidence type="ECO:0000256" key="1">
    <source>
        <dbReference type="ARBA" id="ARBA00011738"/>
    </source>
</evidence>
<evidence type="ECO:0000256" key="4">
    <source>
        <dbReference type="ARBA" id="ARBA00023152"/>
    </source>
</evidence>
<dbReference type="PANTHER" id="PTHR11469">
    <property type="entry name" value="GLUCOSE-6-PHOSPHATE ISOMERASE"/>
    <property type="match status" value="1"/>
</dbReference>
<name>A0ABS8SMQ8_DATST</name>
<protein>
    <recommendedName>
        <fullName evidence="2 6">Glucose-6-phosphate isomerase</fullName>
        <ecNumber evidence="2 6">5.3.1.9</ecNumber>
    </recommendedName>
</protein>
<comment type="caution">
    <text evidence="7">The sequence shown here is derived from an EMBL/GenBank/DDBJ whole genome shotgun (WGS) entry which is preliminary data.</text>
</comment>
<dbReference type="PROSITE" id="PS51463">
    <property type="entry name" value="P_GLUCOSE_ISOMERASE_3"/>
    <property type="match status" value="1"/>
</dbReference>
<dbReference type="PANTHER" id="PTHR11469:SF1">
    <property type="entry name" value="GLUCOSE-6-PHOSPHATE ISOMERASE"/>
    <property type="match status" value="1"/>
</dbReference>
<dbReference type="InterPro" id="IPR001672">
    <property type="entry name" value="G6P_Isomerase"/>
</dbReference>
<dbReference type="PROSITE" id="PS00174">
    <property type="entry name" value="P_GLUCOSE_ISOMERASE_2"/>
    <property type="match status" value="1"/>
</dbReference>
<gene>
    <name evidence="7" type="primary">PGIC1</name>
    <name evidence="7" type="ORF">HAX54_042900</name>
</gene>
<reference evidence="7 8" key="1">
    <citation type="journal article" date="2021" name="BMC Genomics">
        <title>Datura genome reveals duplications of psychoactive alkaloid biosynthetic genes and high mutation rate following tissue culture.</title>
        <authorList>
            <person name="Rajewski A."/>
            <person name="Carter-House D."/>
            <person name="Stajich J."/>
            <person name="Litt A."/>
        </authorList>
    </citation>
    <scope>NUCLEOTIDE SEQUENCE [LARGE SCALE GENOMIC DNA]</scope>
    <source>
        <strain evidence="7">AR-01</strain>
    </source>
</reference>
<evidence type="ECO:0000313" key="8">
    <source>
        <dbReference type="Proteomes" id="UP000823775"/>
    </source>
</evidence>
<dbReference type="InterPro" id="IPR035482">
    <property type="entry name" value="SIS_PGI_2"/>
</dbReference>
<keyword evidence="4 6" id="KW-0324">Glycolysis</keyword>